<gene>
    <name evidence="9" type="primary">YIH1</name>
    <name evidence="9" type="ORF">VC83_08851</name>
</gene>
<accession>A0A176ZXF5</accession>
<evidence type="ECO:0000256" key="3">
    <source>
        <dbReference type="ARBA" id="ARBA00022490"/>
    </source>
</evidence>
<dbReference type="PROSITE" id="PS00910">
    <property type="entry name" value="UPF0029"/>
    <property type="match status" value="1"/>
</dbReference>
<comment type="subcellular location">
    <subcellularLocation>
        <location evidence="1">Cytoplasm</location>
    </subcellularLocation>
</comment>
<dbReference type="Pfam" id="PF01205">
    <property type="entry name" value="Impact_N"/>
    <property type="match status" value="1"/>
</dbReference>
<dbReference type="OrthoDB" id="69641at2759"/>
<dbReference type="PANTHER" id="PTHR16301">
    <property type="entry name" value="IMPACT-RELATED"/>
    <property type="match status" value="1"/>
</dbReference>
<keyword evidence="4" id="KW-0678">Repressor</keyword>
<keyword evidence="5" id="KW-0810">Translation regulation</keyword>
<dbReference type="eggNOG" id="KOG3299">
    <property type="taxonomic scope" value="Eukaryota"/>
</dbReference>
<evidence type="ECO:0000256" key="2">
    <source>
        <dbReference type="ARBA" id="ARBA00007665"/>
    </source>
</evidence>
<organism evidence="9">
    <name type="scientific">Pseudogymnoascus destructans</name>
    <dbReference type="NCBI Taxonomy" id="655981"/>
    <lineage>
        <taxon>Eukaryota</taxon>
        <taxon>Fungi</taxon>
        <taxon>Dikarya</taxon>
        <taxon>Ascomycota</taxon>
        <taxon>Pezizomycotina</taxon>
        <taxon>Leotiomycetes</taxon>
        <taxon>Thelebolales</taxon>
        <taxon>Thelebolaceae</taxon>
        <taxon>Pseudogymnoascus</taxon>
    </lineage>
</organism>
<dbReference type="GO" id="GO:0016301">
    <property type="term" value="F:kinase activity"/>
    <property type="evidence" value="ECO:0007669"/>
    <property type="project" value="UniProtKB-KW"/>
</dbReference>
<dbReference type="Gene3D" id="3.10.110.10">
    <property type="entry name" value="Ubiquitin Conjugating Enzyme"/>
    <property type="match status" value="1"/>
</dbReference>
<name>A0A176ZXF5_9PEZI</name>
<dbReference type="GeneID" id="36291890"/>
<reference evidence="9" key="1">
    <citation type="submission" date="2016-03" db="EMBL/GenBank/DDBJ databases">
        <title>Updated assembly of Pseudogymnoascus destructans, the fungus causing white-nose syndrome of bats.</title>
        <authorList>
            <person name="Palmer J.M."/>
            <person name="Drees K.P."/>
            <person name="Foster J.T."/>
            <person name="Lindner D.L."/>
        </authorList>
    </citation>
    <scope>NUCLEOTIDE SEQUENCE [LARGE SCALE GENOMIC DNA]</scope>
    <source>
        <strain evidence="9">20631-21</strain>
    </source>
</reference>
<dbReference type="PANTHER" id="PTHR16301:SF25">
    <property type="entry name" value="PROTEIN IMPACT"/>
    <property type="match status" value="1"/>
</dbReference>
<keyword evidence="6" id="KW-0346">Stress response</keyword>
<dbReference type="CDD" id="cd23822">
    <property type="entry name" value="RWD_ScYIH1-like"/>
    <property type="match status" value="1"/>
</dbReference>
<dbReference type="InterPro" id="IPR023582">
    <property type="entry name" value="Impact"/>
</dbReference>
<sequence>MNEDLENEIEAINSIYGDDTLVAVDQGVYVLNLPKQDTSFRVKFPEDYPDAPLTILGTQKSGENARKGQAAYVLDVFRDAVGRLFQPGEVCLYDVVEDVISRLDSANEDELLEAVDDLSLEDTPEPPLDATGDEAPPWTVSDVVVELKSVFVARCAPVTSPDQAKQYLQHLLDSDKKVAKATHNITAHRIKGDNGATYQDCDDDGESAAGGRLLHLMQLMDLWNVTVVVTRWYGGQKLGPARFGIINTVARDAFVKGGFVHEQELTSGKKRGKR</sequence>
<evidence type="ECO:0000259" key="8">
    <source>
        <dbReference type="PROSITE" id="PS50908"/>
    </source>
</evidence>
<dbReference type="PROSITE" id="PS50908">
    <property type="entry name" value="RWD"/>
    <property type="match status" value="1"/>
</dbReference>
<dbReference type="VEuPathDB" id="FungiDB:GMDG_01068"/>
<keyword evidence="3" id="KW-0963">Cytoplasm</keyword>
<evidence type="ECO:0000256" key="1">
    <source>
        <dbReference type="ARBA" id="ARBA00004496"/>
    </source>
</evidence>
<dbReference type="Proteomes" id="UP000077154">
    <property type="component" value="Unassembled WGS sequence"/>
</dbReference>
<feature type="domain" description="RWD" evidence="8">
    <location>
        <begin position="7"/>
        <end position="106"/>
    </location>
</feature>
<dbReference type="InterPro" id="IPR016135">
    <property type="entry name" value="UBQ-conjugating_enzyme/RWD"/>
</dbReference>
<dbReference type="InterPro" id="IPR006575">
    <property type="entry name" value="RWD_dom"/>
</dbReference>
<dbReference type="Pfam" id="PF05773">
    <property type="entry name" value="RWD"/>
    <property type="match status" value="1"/>
</dbReference>
<feature type="region of interest" description="Disordered" evidence="7">
    <location>
        <begin position="116"/>
        <end position="135"/>
    </location>
</feature>
<dbReference type="InterPro" id="IPR020568">
    <property type="entry name" value="Ribosomal_Su5_D2-typ_SF"/>
</dbReference>
<dbReference type="GO" id="GO:0005737">
    <property type="term" value="C:cytoplasm"/>
    <property type="evidence" value="ECO:0007669"/>
    <property type="project" value="UniProtKB-SubCell"/>
</dbReference>
<dbReference type="EMBL" id="KV441417">
    <property type="protein sequence ID" value="OAF54675.1"/>
    <property type="molecule type" value="Genomic_DNA"/>
</dbReference>
<dbReference type="SMART" id="SM00591">
    <property type="entry name" value="RWD"/>
    <property type="match status" value="1"/>
</dbReference>
<evidence type="ECO:0000256" key="5">
    <source>
        <dbReference type="ARBA" id="ARBA00022845"/>
    </source>
</evidence>
<dbReference type="Gene3D" id="3.30.230.30">
    <property type="entry name" value="Impact, N-terminal domain"/>
    <property type="match status" value="1"/>
</dbReference>
<evidence type="ECO:0000256" key="4">
    <source>
        <dbReference type="ARBA" id="ARBA00022491"/>
    </source>
</evidence>
<protein>
    <submittedName>
        <fullName evidence="9">eIF2 kinase Gcn2p negative regulator</fullName>
    </submittedName>
</protein>
<proteinExistence type="inferred from homology"/>
<keyword evidence="9" id="KW-0808">Transferase</keyword>
<comment type="similarity">
    <text evidence="2">Belongs to the IMPACT family.</text>
</comment>
<evidence type="ECO:0000313" key="9">
    <source>
        <dbReference type="EMBL" id="OAF54675.1"/>
    </source>
</evidence>
<dbReference type="InterPro" id="IPR001498">
    <property type="entry name" value="Impact_N"/>
</dbReference>
<dbReference type="RefSeq" id="XP_024319979.1">
    <property type="nucleotide sequence ID" value="XM_024472394.1"/>
</dbReference>
<dbReference type="SUPFAM" id="SSF54211">
    <property type="entry name" value="Ribosomal protein S5 domain 2-like"/>
    <property type="match status" value="1"/>
</dbReference>
<evidence type="ECO:0000256" key="6">
    <source>
        <dbReference type="ARBA" id="ARBA00023016"/>
    </source>
</evidence>
<dbReference type="GO" id="GO:0006446">
    <property type="term" value="P:regulation of translational initiation"/>
    <property type="evidence" value="ECO:0007669"/>
    <property type="project" value="TreeGrafter"/>
</dbReference>
<evidence type="ECO:0000256" key="7">
    <source>
        <dbReference type="SAM" id="MobiDB-lite"/>
    </source>
</evidence>
<dbReference type="AlphaFoldDB" id="A0A176ZXF5"/>
<keyword evidence="9" id="KW-0418">Kinase</keyword>
<dbReference type="InterPro" id="IPR036956">
    <property type="entry name" value="Impact_N_sf"/>
</dbReference>
<dbReference type="InterPro" id="IPR020569">
    <property type="entry name" value="UPF0029_Impact_CS"/>
</dbReference>
<dbReference type="SUPFAM" id="SSF54495">
    <property type="entry name" value="UBC-like"/>
    <property type="match status" value="1"/>
</dbReference>
<dbReference type="GO" id="GO:0140469">
    <property type="term" value="P:GCN2-mediated signaling"/>
    <property type="evidence" value="ECO:0007669"/>
    <property type="project" value="TreeGrafter"/>
</dbReference>